<dbReference type="AlphaFoldDB" id="A0A550BYP4"/>
<feature type="compositionally biased region" description="Polar residues" evidence="1">
    <location>
        <begin position="202"/>
        <end position="216"/>
    </location>
</feature>
<organism evidence="2 3">
    <name type="scientific">Schizophyllum amplum</name>
    <dbReference type="NCBI Taxonomy" id="97359"/>
    <lineage>
        <taxon>Eukaryota</taxon>
        <taxon>Fungi</taxon>
        <taxon>Dikarya</taxon>
        <taxon>Basidiomycota</taxon>
        <taxon>Agaricomycotina</taxon>
        <taxon>Agaricomycetes</taxon>
        <taxon>Agaricomycetidae</taxon>
        <taxon>Agaricales</taxon>
        <taxon>Schizophyllaceae</taxon>
        <taxon>Schizophyllum</taxon>
    </lineage>
</organism>
<gene>
    <name evidence="2" type="ORF">BD626DRAFT_634650</name>
</gene>
<dbReference type="Proteomes" id="UP000320762">
    <property type="component" value="Unassembled WGS sequence"/>
</dbReference>
<keyword evidence="3" id="KW-1185">Reference proteome</keyword>
<reference evidence="2 3" key="1">
    <citation type="journal article" date="2019" name="New Phytol.">
        <title>Comparative genomics reveals unique wood-decay strategies and fruiting body development in the Schizophyllaceae.</title>
        <authorList>
            <person name="Almasi E."/>
            <person name="Sahu N."/>
            <person name="Krizsan K."/>
            <person name="Balint B."/>
            <person name="Kovacs G.M."/>
            <person name="Kiss B."/>
            <person name="Cseklye J."/>
            <person name="Drula E."/>
            <person name="Henrissat B."/>
            <person name="Nagy I."/>
            <person name="Chovatia M."/>
            <person name="Adam C."/>
            <person name="LaButti K."/>
            <person name="Lipzen A."/>
            <person name="Riley R."/>
            <person name="Grigoriev I.V."/>
            <person name="Nagy L.G."/>
        </authorList>
    </citation>
    <scope>NUCLEOTIDE SEQUENCE [LARGE SCALE GENOMIC DNA]</scope>
    <source>
        <strain evidence="2 3">NL-1724</strain>
    </source>
</reference>
<feature type="compositionally biased region" description="Low complexity" evidence="1">
    <location>
        <begin position="346"/>
        <end position="361"/>
    </location>
</feature>
<evidence type="ECO:0000256" key="1">
    <source>
        <dbReference type="SAM" id="MobiDB-lite"/>
    </source>
</evidence>
<sequence length="723" mass="80283">MSTRDRRAASAHPTIERQHRGPPIPRASEDERGSQDSRASQEERFSHYDRASKDERASRDERASLDDPSSRVYRASQDDRASKHDRATNRDAYFSGRTAPLYSMPRTSYKSMSGSSYESMSRTSYGSKPRTPLAQAEYAARWRSSPPPSHTPVPSERSRQSPSQTPVPSQYSPPSPSQTPEPSKRSRPSRRSQAVYPASVQDIPSTSHVASTTTPRSISVTTSHSVSVTSRDVSALPQTDDSEQYFAPQETNRSTHASSAAAASSATAASHNAAALSEPSPAAPRKSAWRDLPNPRVEALSKESRSAHPLPSSRSVPAPSLSEPAPSRSVPAPSRPIHSQPAPFFAPHRAPQASSPRRSPQAPSPPVRVRRESPEKDLRDNEYSDDGDTESDTVVSRYSILCEPAHKPAAQLIVRSSATHRDYRRTEPPDGQISSRTCSSGAPARKQDIHSGSASKPSSERLDDSKPMTGVPVSRTGVPESEWNNYTALAFFWSRLESMASWRPRPYVDIVPSLDWPVLKYRTADSGGNLKEVIHDNVVCFFQFARRTCTEMIFDQIIAICSRVYNLQFWGHLARSIGHAMSEKTIVEKQIEIAMQVVLKVVDNIDHFARPGMREADASRPNGKASSVFETTIRLLCDDNNHRENDYHPLNIPQSGVKKFFDNLQHPLPLFRYRWPVIRNSTHDGSSATAKRVTEHGVEGFFVEARKCVPPVYLSILMEMCRN</sequence>
<feature type="compositionally biased region" description="Basic and acidic residues" evidence="1">
    <location>
        <begin position="76"/>
        <end position="89"/>
    </location>
</feature>
<accession>A0A550BYP4</accession>
<feature type="compositionally biased region" description="Basic and acidic residues" evidence="1">
    <location>
        <begin position="1"/>
        <end position="19"/>
    </location>
</feature>
<feature type="region of interest" description="Disordered" evidence="1">
    <location>
        <begin position="414"/>
        <end position="477"/>
    </location>
</feature>
<protein>
    <submittedName>
        <fullName evidence="2">Uncharacterized protein</fullName>
    </submittedName>
</protein>
<feature type="compositionally biased region" description="Basic and acidic residues" evidence="1">
    <location>
        <begin position="419"/>
        <end position="428"/>
    </location>
</feature>
<feature type="compositionally biased region" description="Low complexity" evidence="1">
    <location>
        <begin position="322"/>
        <end position="336"/>
    </location>
</feature>
<feature type="compositionally biased region" description="Low complexity" evidence="1">
    <location>
        <begin position="106"/>
        <end position="127"/>
    </location>
</feature>
<feature type="compositionally biased region" description="Low complexity" evidence="1">
    <location>
        <begin position="254"/>
        <end position="284"/>
    </location>
</feature>
<feature type="region of interest" description="Disordered" evidence="1">
    <location>
        <begin position="1"/>
        <end position="395"/>
    </location>
</feature>
<feature type="compositionally biased region" description="Low complexity" evidence="1">
    <location>
        <begin position="152"/>
        <end position="170"/>
    </location>
</feature>
<comment type="caution">
    <text evidence="2">The sequence shown here is derived from an EMBL/GenBank/DDBJ whole genome shotgun (WGS) entry which is preliminary data.</text>
</comment>
<feature type="compositionally biased region" description="Low complexity" evidence="1">
    <location>
        <begin position="217"/>
        <end position="234"/>
    </location>
</feature>
<feature type="compositionally biased region" description="Basic and acidic residues" evidence="1">
    <location>
        <begin position="369"/>
        <end position="382"/>
    </location>
</feature>
<dbReference type="EMBL" id="VDMD01000044">
    <property type="protein sequence ID" value="TRM57657.1"/>
    <property type="molecule type" value="Genomic_DNA"/>
</dbReference>
<name>A0A550BYP4_9AGAR</name>
<proteinExistence type="predicted"/>
<evidence type="ECO:0000313" key="2">
    <source>
        <dbReference type="EMBL" id="TRM57657.1"/>
    </source>
</evidence>
<feature type="compositionally biased region" description="Basic and acidic residues" evidence="1">
    <location>
        <begin position="27"/>
        <end position="69"/>
    </location>
</feature>
<evidence type="ECO:0000313" key="3">
    <source>
        <dbReference type="Proteomes" id="UP000320762"/>
    </source>
</evidence>